<sequence length="32" mass="3803">MSKPFKRVERLGTVRLFNNLAVFIVSENIYFL</sequence>
<dbReference type="Proteomes" id="UP000030905">
    <property type="component" value="Chromosome"/>
</dbReference>
<dbReference type="Proteomes" id="UP000028042">
    <property type="component" value="Unassembled WGS sequence"/>
</dbReference>
<evidence type="ECO:0000313" key="4">
    <source>
        <dbReference type="Proteomes" id="UP000030905"/>
    </source>
</evidence>
<accession>A0A0H3J2C7</accession>
<evidence type="ECO:0000313" key="1">
    <source>
        <dbReference type="EMBL" id="AJA50920.1"/>
    </source>
</evidence>
<reference evidence="2" key="2">
    <citation type="submission" date="2015-10" db="EMBL/GenBank/DDBJ databases">
        <title>Improved Draft Genome Sequence of Clostridium pasteurianum Strain ATCC 6013 (DSM 525) Using a Hybrid Next-Generation Sequencing Approach.</title>
        <authorList>
            <person name="Pyne M.E."/>
            <person name="Utturkar S.M."/>
            <person name="Brown S.D."/>
            <person name="Moo-Young M."/>
            <person name="Chung D.A."/>
            <person name="Chou P.C."/>
        </authorList>
    </citation>
    <scope>NUCLEOTIDE SEQUENCE</scope>
    <source>
        <strain evidence="2">ATCC 6013</strain>
    </source>
</reference>
<dbReference type="KEGG" id="cpat:CLPA_c08320"/>
<gene>
    <name evidence="1" type="ORF">CLPA_c08320</name>
    <name evidence="2" type="ORF">CP6013_02319</name>
</gene>
<reference evidence="1 4" key="1">
    <citation type="journal article" date="2015" name="Genome Announc.">
        <title>Complete Genome Sequence of the Nitrogen-Fixing and Solvent-Producing Clostridium pasteurianum DSM 525.</title>
        <authorList>
            <person name="Poehlein A."/>
            <person name="Grosse-Honebrink A."/>
            <person name="Zhang Y."/>
            <person name="Minton N.P."/>
            <person name="Daniel R."/>
        </authorList>
    </citation>
    <scope>NUCLEOTIDE SEQUENCE [LARGE SCALE GENOMIC DNA]</scope>
    <source>
        <strain evidence="1">DSM 525</strain>
        <strain evidence="4">DSM 525 / ATCC 6013</strain>
    </source>
</reference>
<protein>
    <submittedName>
        <fullName evidence="1">Uncharacterized protein</fullName>
    </submittedName>
</protein>
<dbReference type="PATRIC" id="fig|1262449.7.peg.840"/>
<dbReference type="EMBL" id="JPGY02000001">
    <property type="protein sequence ID" value="KRU13071.1"/>
    <property type="molecule type" value="Genomic_DNA"/>
</dbReference>
<dbReference type="AlphaFoldDB" id="A0A0H3J2C7"/>
<dbReference type="KEGG" id="cpae:CPAST_c08320"/>
<reference evidence="2 3" key="3">
    <citation type="journal article" name="Genome Announc.">
        <title>Improved Draft Genome Sequence of Clostridium pasteurianum Strain ATCC 6013 (DSM 525) Using a Hybrid Next-Generation Sequencing Approach.</title>
        <authorList>
            <person name="Pyne M.E."/>
            <person name="Utturkar S."/>
            <person name="Brown S.D."/>
            <person name="Moo-Young M."/>
            <person name="Chung D.A."/>
            <person name="Chou C.P."/>
        </authorList>
    </citation>
    <scope>NUCLEOTIDE SEQUENCE [LARGE SCALE GENOMIC DNA]</scope>
    <source>
        <strain evidence="2 3">ATCC 6013</strain>
    </source>
</reference>
<proteinExistence type="predicted"/>
<evidence type="ECO:0000313" key="2">
    <source>
        <dbReference type="EMBL" id="KRU13071.1"/>
    </source>
</evidence>
<evidence type="ECO:0000313" key="3">
    <source>
        <dbReference type="Proteomes" id="UP000028042"/>
    </source>
</evidence>
<organism evidence="1 4">
    <name type="scientific">Clostridium pasteurianum DSM 525 = ATCC 6013</name>
    <dbReference type="NCBI Taxonomy" id="1262449"/>
    <lineage>
        <taxon>Bacteria</taxon>
        <taxon>Bacillati</taxon>
        <taxon>Bacillota</taxon>
        <taxon>Clostridia</taxon>
        <taxon>Eubacteriales</taxon>
        <taxon>Clostridiaceae</taxon>
        <taxon>Clostridium</taxon>
    </lineage>
</organism>
<dbReference type="EMBL" id="CP009268">
    <property type="protein sequence ID" value="AJA50920.1"/>
    <property type="molecule type" value="Genomic_DNA"/>
</dbReference>
<keyword evidence="4" id="KW-1185">Reference proteome</keyword>
<name>A0A0H3J2C7_CLOPA</name>